<keyword evidence="1" id="KW-0472">Membrane</keyword>
<dbReference type="SUPFAM" id="SSF82714">
    <property type="entry name" value="Multidrug efflux transporter AcrB TolC docking domain, DN and DC subdomains"/>
    <property type="match status" value="2"/>
</dbReference>
<dbReference type="PANTHER" id="PTHR32063">
    <property type="match status" value="1"/>
</dbReference>
<dbReference type="SUPFAM" id="SSF82693">
    <property type="entry name" value="Multidrug efflux transporter AcrB pore domain, PN1, PN2, PC1 and PC2 subdomains"/>
    <property type="match status" value="2"/>
</dbReference>
<feature type="transmembrane region" description="Helical" evidence="1">
    <location>
        <begin position="458"/>
        <end position="477"/>
    </location>
</feature>
<accession>A0A1G6H026</accession>
<dbReference type="STRING" id="416944.SAMN05421548_101514"/>
<dbReference type="InterPro" id="IPR001036">
    <property type="entry name" value="Acrflvin-R"/>
</dbReference>
<feature type="transmembrane region" description="Helical" evidence="1">
    <location>
        <begin position="334"/>
        <end position="353"/>
    </location>
</feature>
<name>A0A1G6H026_9BURK</name>
<organism evidence="2 3">
    <name type="scientific">Paraburkholderia lycopersici</name>
    <dbReference type="NCBI Taxonomy" id="416944"/>
    <lineage>
        <taxon>Bacteria</taxon>
        <taxon>Pseudomonadati</taxon>
        <taxon>Pseudomonadota</taxon>
        <taxon>Betaproteobacteria</taxon>
        <taxon>Burkholderiales</taxon>
        <taxon>Burkholderiaceae</taxon>
        <taxon>Paraburkholderia</taxon>
    </lineage>
</organism>
<dbReference type="GO" id="GO:0005886">
    <property type="term" value="C:plasma membrane"/>
    <property type="evidence" value="ECO:0007669"/>
    <property type="project" value="TreeGrafter"/>
</dbReference>
<dbReference type="Gene3D" id="3.30.70.1320">
    <property type="entry name" value="Multidrug efflux transporter AcrB pore domain like"/>
    <property type="match status" value="1"/>
</dbReference>
<feature type="transmembrane region" description="Helical" evidence="1">
    <location>
        <begin position="987"/>
        <end position="1006"/>
    </location>
</feature>
<sequence length="1060" mass="114787">MWIVRLALKRPYTFVVLALLLLIVGPLTILRTPTDIFPNIDIPVLSVIWTYTGLPADEMERRVVLNYERGLSVAVNDIEHTESTSLNGIAVVKIFFQPHANIQEALAEVTALSQTQLRSLPPGITPPNILRYNASTVPILRLALSSSQLTEQELFDYGNNFLKTQLATVPGASAPLPYGGKQRQIMVDIDQRALQQHNLSPMDVVNAISAQNLILPSGTAKIGATEYSVTMNASPDSLAGLNDIPVKTTDSGTIYIRDVAHVRDGYVPQTNIVRVDGQRASLLTINKSGNTSTLEIVDRIKDMMPTLHNLVPPSLNIDPVADQSLFVRASVQGVLREALIAAALTALMILLFLGNWRATLIIAVSIPLSMIASIIALAALGETINIMTLGGLALAVGILVDDATVAIENISQQLEQGKTLEQAILDGAHQIAIPTLVSTLSICIVFVPMFLLSGVAHYLFIPLAEAVVFAMLASYFFSRTLVPTLAKYLMRHHHKAADLHHAHSATRNPFMRVHLAFERGFERLRARYRVFLEARVKHPVRFVAAFLVCCGASLLLMPFLGRDFFPQVDAGTIALHVRAKTGMRVEETAVLVDRIDKRIRELIPARELHSIIDNIGLPVSGINLSYSNTGTIGTSDADVLISLNEDHRPTAGYVRLLRRTLNDEFPGAEFAFLPADIVSQTLNFGMPSPIDVQIVGRDAAGNRAFAAKLLARLRGVPGFADARIQQPADLPRIFIDVDRTRAQQAGFTQKDVASDLLITLSGSQQTTPTFWLNPVNGVSYNVVTEAPQYTIDSLQSLANIPLTANGRSNILGSLASMQRVSGNAVVTHYNAQTTIDIYGTADGRDLGAVSDDIAKIIDETRGELPKTSSIKLRGQVQTMNDSFSGLLGGLVFAIVLVYLLIVVNFQSWLDPFIIITALPGALAGIVWMLFLTHTTLSIPALTGAIMCIGIATANSILVISFAREQLREHGDAARAAIEAGFTRFRPVLMTALAMVIGMVPMAIGLGEGGEQNAPLGRAVIGGLAVGTLATLIFVPVVFSLVYRKLGERRQRAGENVVPKS</sequence>
<dbReference type="OrthoDB" id="9177212at2"/>
<dbReference type="Gene3D" id="3.30.2090.10">
    <property type="entry name" value="Multidrug efflux transporter AcrB TolC docking domain, DN and DC subdomains"/>
    <property type="match status" value="2"/>
</dbReference>
<feature type="transmembrane region" description="Helical" evidence="1">
    <location>
        <begin position="431"/>
        <end position="452"/>
    </location>
</feature>
<feature type="transmembrane region" description="Helical" evidence="1">
    <location>
        <begin position="1018"/>
        <end position="1042"/>
    </location>
</feature>
<dbReference type="Gene3D" id="3.30.70.1430">
    <property type="entry name" value="Multidrug efflux transporter AcrB pore domain"/>
    <property type="match status" value="2"/>
</dbReference>
<dbReference type="PRINTS" id="PR00702">
    <property type="entry name" value="ACRIFLAVINRP"/>
</dbReference>
<feature type="transmembrane region" description="Helical" evidence="1">
    <location>
        <begin position="542"/>
        <end position="560"/>
    </location>
</feature>
<keyword evidence="1" id="KW-0812">Transmembrane</keyword>
<dbReference type="AlphaFoldDB" id="A0A1G6H026"/>
<reference evidence="3" key="1">
    <citation type="submission" date="2016-09" db="EMBL/GenBank/DDBJ databases">
        <authorList>
            <person name="Varghese N."/>
            <person name="Submissions S."/>
        </authorList>
    </citation>
    <scope>NUCLEOTIDE SEQUENCE [LARGE SCALE GENOMIC DNA]</scope>
    <source>
        <strain evidence="3">TNe-862</strain>
    </source>
</reference>
<gene>
    <name evidence="2" type="ORF">SAMN05421548_101514</name>
</gene>
<dbReference type="SUPFAM" id="SSF82866">
    <property type="entry name" value="Multidrug efflux transporter AcrB transmembrane domain"/>
    <property type="match status" value="2"/>
</dbReference>
<dbReference type="InterPro" id="IPR027463">
    <property type="entry name" value="AcrB_DN_DC_subdom"/>
</dbReference>
<dbReference type="Gene3D" id="3.30.70.1440">
    <property type="entry name" value="Multidrug efflux transporter AcrB pore domain"/>
    <property type="match status" value="1"/>
</dbReference>
<keyword evidence="1" id="KW-1133">Transmembrane helix</keyword>
<protein>
    <submittedName>
        <fullName evidence="2">Multidrug efflux pump subunit AcrB</fullName>
    </submittedName>
</protein>
<feature type="transmembrane region" description="Helical" evidence="1">
    <location>
        <begin position="912"/>
        <end position="930"/>
    </location>
</feature>
<dbReference type="Pfam" id="PF00873">
    <property type="entry name" value="ACR_tran"/>
    <property type="match status" value="1"/>
</dbReference>
<keyword evidence="3" id="KW-1185">Reference proteome</keyword>
<feature type="transmembrane region" description="Helical" evidence="1">
    <location>
        <begin position="360"/>
        <end position="380"/>
    </location>
</feature>
<evidence type="ECO:0000256" key="1">
    <source>
        <dbReference type="SAM" id="Phobius"/>
    </source>
</evidence>
<dbReference type="GO" id="GO:0042910">
    <property type="term" value="F:xenobiotic transmembrane transporter activity"/>
    <property type="evidence" value="ECO:0007669"/>
    <property type="project" value="TreeGrafter"/>
</dbReference>
<dbReference type="EMBL" id="FMYQ01000001">
    <property type="protein sequence ID" value="SDB87498.1"/>
    <property type="molecule type" value="Genomic_DNA"/>
</dbReference>
<evidence type="ECO:0000313" key="2">
    <source>
        <dbReference type="EMBL" id="SDB87498.1"/>
    </source>
</evidence>
<dbReference type="Gene3D" id="1.20.1640.10">
    <property type="entry name" value="Multidrug efflux transporter AcrB transmembrane domain"/>
    <property type="match status" value="2"/>
</dbReference>
<dbReference type="Proteomes" id="UP000198908">
    <property type="component" value="Unassembled WGS sequence"/>
</dbReference>
<proteinExistence type="predicted"/>
<dbReference type="PANTHER" id="PTHR32063:SF8">
    <property type="entry name" value="CATION EFFLUX PROTEIN"/>
    <property type="match status" value="1"/>
</dbReference>
<feature type="transmembrane region" description="Helical" evidence="1">
    <location>
        <begin position="883"/>
        <end position="905"/>
    </location>
</feature>
<dbReference type="RefSeq" id="WP_091993943.1">
    <property type="nucleotide sequence ID" value="NZ_FMYQ01000001.1"/>
</dbReference>
<feature type="transmembrane region" description="Helical" evidence="1">
    <location>
        <begin position="386"/>
        <end position="410"/>
    </location>
</feature>
<feature type="transmembrane region" description="Helical" evidence="1">
    <location>
        <begin position="936"/>
        <end position="959"/>
    </location>
</feature>
<evidence type="ECO:0000313" key="3">
    <source>
        <dbReference type="Proteomes" id="UP000198908"/>
    </source>
</evidence>